<dbReference type="Pfam" id="PF00106">
    <property type="entry name" value="adh_short"/>
    <property type="match status" value="1"/>
</dbReference>
<dbReference type="EMBL" id="FTMD01000022">
    <property type="protein sequence ID" value="SIR59884.1"/>
    <property type="molecule type" value="Genomic_DNA"/>
</dbReference>
<dbReference type="CDD" id="cd05233">
    <property type="entry name" value="SDR_c"/>
    <property type="match status" value="1"/>
</dbReference>
<dbReference type="OrthoDB" id="4690547at2"/>
<accession>A0A1N7C8W6</accession>
<dbReference type="STRING" id="34027.SAMN05421829_12263"/>
<keyword evidence="5" id="KW-1185">Reference proteome</keyword>
<dbReference type="InterPro" id="IPR036291">
    <property type="entry name" value="NAD(P)-bd_dom_sf"/>
</dbReference>
<dbReference type="InterPro" id="IPR002347">
    <property type="entry name" value="SDR_fam"/>
</dbReference>
<dbReference type="PANTHER" id="PTHR43391:SF26">
    <property type="entry name" value="BLL7251 PROTEIN"/>
    <property type="match status" value="1"/>
</dbReference>
<evidence type="ECO:0000256" key="2">
    <source>
        <dbReference type="ARBA" id="ARBA00023002"/>
    </source>
</evidence>
<protein>
    <submittedName>
        <fullName evidence="4">NADP-dependent 3-hydroxy acid dehydrogenase YdfG</fullName>
    </submittedName>
</protein>
<evidence type="ECO:0000256" key="3">
    <source>
        <dbReference type="RuleBase" id="RU000363"/>
    </source>
</evidence>
<evidence type="ECO:0000313" key="4">
    <source>
        <dbReference type="EMBL" id="SIR59884.1"/>
    </source>
</evidence>
<proteinExistence type="inferred from homology"/>
<gene>
    <name evidence="4" type="ORF">SAMN05421829_12263</name>
</gene>
<dbReference type="NCBIfam" id="NF004843">
    <property type="entry name" value="PRK06194.1"/>
    <property type="match status" value="1"/>
</dbReference>
<sequence>MQELAGRVAVITGAASGIGAAMAWRFARAGMKVVAADVDEAALAAVCNELVEAGHTAIGVRTDVARAADVDALAERAYAAFGAVHLLCNNAGVVPSGRYRAVWEFPLEDWRWSLDVNLYGVIHGLRSFIPRMLDAGDEGHVLTTASVAGLISGSGSPVYSAAKHAAVRVTEALYASLRERNAPIGVSLLCPGLVNTRIYESERNRPDGLRPADGPAPETEELQAIAASLYAGAMSPEAVAEIACQAVLDDRLYVITTDSFDDAIRERMGAILERRNPQFATLLALSRRDVGERESAQ</sequence>
<evidence type="ECO:0000256" key="1">
    <source>
        <dbReference type="ARBA" id="ARBA00006484"/>
    </source>
</evidence>
<dbReference type="PRINTS" id="PR00081">
    <property type="entry name" value="GDHRDH"/>
</dbReference>
<reference evidence="5" key="1">
    <citation type="submission" date="2017-01" db="EMBL/GenBank/DDBJ databases">
        <authorList>
            <person name="Varghese N."/>
            <person name="Submissions S."/>
        </authorList>
    </citation>
    <scope>NUCLEOTIDE SEQUENCE [LARGE SCALE GENOMIC DNA]</scope>
    <source>
        <strain evidence="5">ATCC 51758</strain>
    </source>
</reference>
<dbReference type="PRINTS" id="PR00080">
    <property type="entry name" value="SDRFAMILY"/>
</dbReference>
<dbReference type="Gene3D" id="3.40.50.720">
    <property type="entry name" value="NAD(P)-binding Rossmann-like Domain"/>
    <property type="match status" value="1"/>
</dbReference>
<name>A0A1N7C8W6_9RHOO</name>
<comment type="similarity">
    <text evidence="1 3">Belongs to the short-chain dehydrogenases/reductases (SDR) family.</text>
</comment>
<dbReference type="Proteomes" id="UP000186819">
    <property type="component" value="Unassembled WGS sequence"/>
</dbReference>
<dbReference type="GO" id="GO:0016491">
    <property type="term" value="F:oxidoreductase activity"/>
    <property type="evidence" value="ECO:0007669"/>
    <property type="project" value="UniProtKB-KW"/>
</dbReference>
<dbReference type="PANTHER" id="PTHR43391">
    <property type="entry name" value="RETINOL DEHYDROGENASE-RELATED"/>
    <property type="match status" value="1"/>
</dbReference>
<dbReference type="SUPFAM" id="SSF51735">
    <property type="entry name" value="NAD(P)-binding Rossmann-fold domains"/>
    <property type="match status" value="1"/>
</dbReference>
<dbReference type="RefSeq" id="WP_076604289.1">
    <property type="nucleotide sequence ID" value="NZ_FTMD01000022.1"/>
</dbReference>
<organism evidence="4 5">
    <name type="scientific">Aromatoleum tolulyticum</name>
    <dbReference type="NCBI Taxonomy" id="34027"/>
    <lineage>
        <taxon>Bacteria</taxon>
        <taxon>Pseudomonadati</taxon>
        <taxon>Pseudomonadota</taxon>
        <taxon>Betaproteobacteria</taxon>
        <taxon>Rhodocyclales</taxon>
        <taxon>Rhodocyclaceae</taxon>
        <taxon>Aromatoleum</taxon>
    </lineage>
</organism>
<dbReference type="AlphaFoldDB" id="A0A1N7C8W6"/>
<dbReference type="FunFam" id="3.40.50.720:FF:000084">
    <property type="entry name" value="Short-chain dehydrogenase reductase"/>
    <property type="match status" value="1"/>
</dbReference>
<keyword evidence="2" id="KW-0560">Oxidoreductase</keyword>
<evidence type="ECO:0000313" key="5">
    <source>
        <dbReference type="Proteomes" id="UP000186819"/>
    </source>
</evidence>